<dbReference type="PANTHER" id="PTHR34820:SF4">
    <property type="entry name" value="INNER MEMBRANE PROTEIN YEBZ"/>
    <property type="match status" value="1"/>
</dbReference>
<dbReference type="EMBL" id="CP000088">
    <property type="protein sequence ID" value="AAZ55001.1"/>
    <property type="molecule type" value="Genomic_DNA"/>
</dbReference>
<feature type="transmembrane region" description="Helical" evidence="7">
    <location>
        <begin position="528"/>
        <end position="549"/>
    </location>
</feature>
<feature type="transmembrane region" description="Helical" evidence="7">
    <location>
        <begin position="251"/>
        <end position="269"/>
    </location>
</feature>
<name>Q47RB6_THEFY</name>
<feature type="transmembrane region" description="Helical" evidence="7">
    <location>
        <begin position="615"/>
        <end position="636"/>
    </location>
</feature>
<dbReference type="eggNOG" id="COG1276">
    <property type="taxonomic scope" value="Bacteria"/>
</dbReference>
<dbReference type="eggNOG" id="COG3336">
    <property type="taxonomic scope" value="Bacteria"/>
</dbReference>
<feature type="transmembrane region" description="Helical" evidence="7">
    <location>
        <begin position="212"/>
        <end position="231"/>
    </location>
</feature>
<dbReference type="GO" id="GO:0006825">
    <property type="term" value="P:copper ion transport"/>
    <property type="evidence" value="ECO:0007669"/>
    <property type="project" value="InterPro"/>
</dbReference>
<feature type="transmembrane region" description="Helical" evidence="7">
    <location>
        <begin position="452"/>
        <end position="472"/>
    </location>
</feature>
<evidence type="ECO:0000256" key="3">
    <source>
        <dbReference type="ARBA" id="ARBA00022692"/>
    </source>
</evidence>
<feature type="transmembrane region" description="Helical" evidence="7">
    <location>
        <begin position="20"/>
        <end position="46"/>
    </location>
</feature>
<feature type="transmembrane region" description="Helical" evidence="7">
    <location>
        <begin position="66"/>
        <end position="92"/>
    </location>
</feature>
<evidence type="ECO:0000256" key="6">
    <source>
        <dbReference type="SAM" id="MobiDB-lite"/>
    </source>
</evidence>
<feature type="region of interest" description="Disordered" evidence="6">
    <location>
        <begin position="671"/>
        <end position="692"/>
    </location>
</feature>
<feature type="transmembrane region" description="Helical" evidence="7">
    <location>
        <begin position="323"/>
        <end position="341"/>
    </location>
</feature>
<evidence type="ECO:0000313" key="9">
    <source>
        <dbReference type="EMBL" id="AAZ55001.1"/>
    </source>
</evidence>
<keyword evidence="4 7" id="KW-1133">Transmembrane helix</keyword>
<gene>
    <name evidence="9" type="ordered locus">Tfu_0963</name>
</gene>
<dbReference type="GO" id="GO:0005886">
    <property type="term" value="C:plasma membrane"/>
    <property type="evidence" value="ECO:0007669"/>
    <property type="project" value="UniProtKB-SubCell"/>
</dbReference>
<evidence type="ECO:0000259" key="8">
    <source>
        <dbReference type="Pfam" id="PF05425"/>
    </source>
</evidence>
<dbReference type="AlphaFoldDB" id="Q47RB6"/>
<keyword evidence="3 7" id="KW-0812">Transmembrane</keyword>
<feature type="transmembrane region" description="Helical" evidence="7">
    <location>
        <begin position="281"/>
        <end position="302"/>
    </location>
</feature>
<evidence type="ECO:0000256" key="4">
    <source>
        <dbReference type="ARBA" id="ARBA00022989"/>
    </source>
</evidence>
<proteinExistence type="predicted"/>
<reference evidence="9" key="1">
    <citation type="submission" date="2005-07" db="EMBL/GenBank/DDBJ databases">
        <title>Complete sequence of Thermobifida fusca YX.</title>
        <authorList>
            <consortium name="US DOE Joint Genome Institute"/>
            <person name="Copeland A."/>
            <person name="Lucas S."/>
            <person name="Lapidus A."/>
            <person name="Barry K."/>
            <person name="Detter J.C."/>
            <person name="Glavina T."/>
            <person name="Hammon N."/>
            <person name="Israni S."/>
            <person name="Pitluck S."/>
            <person name="Di Bartolo G."/>
            <person name="Chain P."/>
            <person name="Schmutz J."/>
            <person name="Larimer F."/>
            <person name="Land M."/>
            <person name="Lykidis A."/>
            <person name="Richardson P."/>
        </authorList>
    </citation>
    <scope>NUCLEOTIDE SEQUENCE</scope>
    <source>
        <strain evidence="9">YX</strain>
    </source>
</reference>
<accession>Q47RB6</accession>
<evidence type="ECO:0000256" key="7">
    <source>
        <dbReference type="SAM" id="Phobius"/>
    </source>
</evidence>
<evidence type="ECO:0000256" key="1">
    <source>
        <dbReference type="ARBA" id="ARBA00004651"/>
    </source>
</evidence>
<evidence type="ECO:0000256" key="2">
    <source>
        <dbReference type="ARBA" id="ARBA00022475"/>
    </source>
</evidence>
<comment type="subcellular location">
    <subcellularLocation>
        <location evidence="1">Cell membrane</location>
        <topology evidence="1">Multi-pass membrane protein</topology>
    </subcellularLocation>
</comment>
<evidence type="ECO:0000256" key="5">
    <source>
        <dbReference type="ARBA" id="ARBA00023136"/>
    </source>
</evidence>
<feature type="transmembrane region" description="Helical" evidence="7">
    <location>
        <begin position="493"/>
        <end position="516"/>
    </location>
</feature>
<feature type="transmembrane region" description="Helical" evidence="7">
    <location>
        <begin position="145"/>
        <end position="165"/>
    </location>
</feature>
<feature type="transmembrane region" description="Helical" evidence="7">
    <location>
        <begin position="561"/>
        <end position="584"/>
    </location>
</feature>
<dbReference type="STRING" id="269800.Tfu_0963"/>
<protein>
    <recommendedName>
        <fullName evidence="8">Copper resistance protein D domain-containing protein</fullName>
    </recommendedName>
</protein>
<feature type="transmembrane region" description="Helical" evidence="7">
    <location>
        <begin position="172"/>
        <end position="192"/>
    </location>
</feature>
<keyword evidence="2" id="KW-1003">Cell membrane</keyword>
<dbReference type="Pfam" id="PF05425">
    <property type="entry name" value="CopD"/>
    <property type="match status" value="1"/>
</dbReference>
<organism evidence="9">
    <name type="scientific">Thermobifida fusca (strain YX)</name>
    <dbReference type="NCBI Taxonomy" id="269800"/>
    <lineage>
        <taxon>Bacteria</taxon>
        <taxon>Bacillati</taxon>
        <taxon>Actinomycetota</taxon>
        <taxon>Actinomycetes</taxon>
        <taxon>Streptosporangiales</taxon>
        <taxon>Nocardiopsidaceae</taxon>
        <taxon>Thermobifida</taxon>
    </lineage>
</organism>
<sequence length="692" mass="74143">MASPSNQRVRTNALAAGETLVLVAAASAAVCLIALVLAMLLGGAGYPQITPGLPDPGMLTRWGLPVAKTVMDVSAALTFGLIVLAVFLLPVARNGELGEQAQGYVRAASWAALVWAGAAAATLVFQLSDILGRPVAEIVGNEITSYASSVPQGIGLLLTILGALGAALIGRVVVTATGAALLSLLVLVGMLPPPLTGHASSAGSHEMAIVGLSLHVASVALWVGGLAALFFHAMRGSGEHVPTAVQRFSTMALWAWIGVALSGLASAASRLTSVASLFTTAYGQVMLAKVAVFVILGALGWVHRTRTVPQITEDSGRRLFLRFAGVEVVVMAAAMGLAAALSRTAPPPDLNRATDAFRNLTGFSMPPPMSLRTLLTEWRPDLFFILVIVALGGLYAAGVIRLQRRGDSWPWGRTAAWFAGLLVLGIALLTGVGTYSYVLFSMHMVQHMVLSMLVPILLVLGAPATLALRALRPAKQRGDRGPREWLTAFLHGWYARLVTHPGFATPMFVISIYALYFTPLFGTLMQDHLGHVFMNVHFLLSGFLFYWIIIGVDPAPRKIPFLLRIVLLLVAMGFHAFFGVAIMMKSEPLGMEYYGQFEVPWRDSLADDQYAGGGVAWALGEIPTMLVLIALVVQWARDEERTERRRERHSQRGGSEDADLDAYNAYLASLHRRTSQQQGQPGPEQPEQEPQP</sequence>
<dbReference type="InterPro" id="IPR019108">
    <property type="entry name" value="Caa3_assmbl_CtaG-rel"/>
</dbReference>
<dbReference type="InterPro" id="IPR032694">
    <property type="entry name" value="CopC/D"/>
</dbReference>
<feature type="transmembrane region" description="Helical" evidence="7">
    <location>
        <begin position="382"/>
        <end position="402"/>
    </location>
</feature>
<feature type="transmembrane region" description="Helical" evidence="7">
    <location>
        <begin position="414"/>
        <end position="440"/>
    </location>
</feature>
<dbReference type="HOGENOM" id="CLU_016803_0_0_11"/>
<dbReference type="PANTHER" id="PTHR34820">
    <property type="entry name" value="INNER MEMBRANE PROTEIN YEBZ"/>
    <property type="match status" value="1"/>
</dbReference>
<feature type="transmembrane region" description="Helical" evidence="7">
    <location>
        <begin position="104"/>
        <end position="125"/>
    </location>
</feature>
<keyword evidence="5 7" id="KW-0472">Membrane</keyword>
<dbReference type="InterPro" id="IPR008457">
    <property type="entry name" value="Cu-R_CopD_dom"/>
</dbReference>
<dbReference type="Pfam" id="PF09678">
    <property type="entry name" value="Caa3_CtaG"/>
    <property type="match status" value="1"/>
</dbReference>
<feature type="domain" description="Copper resistance protein D" evidence="8">
    <location>
        <begin position="244"/>
        <end position="341"/>
    </location>
</feature>
<dbReference type="KEGG" id="tfu:Tfu_0963"/>